<keyword evidence="3" id="KW-1185">Reference proteome</keyword>
<protein>
    <submittedName>
        <fullName evidence="2">Uncharacterized protein</fullName>
    </submittedName>
</protein>
<evidence type="ECO:0000313" key="2">
    <source>
        <dbReference type="EMBL" id="PUU75104.1"/>
    </source>
</evidence>
<feature type="compositionally biased region" description="Polar residues" evidence="1">
    <location>
        <begin position="811"/>
        <end position="828"/>
    </location>
</feature>
<feature type="region of interest" description="Disordered" evidence="1">
    <location>
        <begin position="934"/>
        <end position="1014"/>
    </location>
</feature>
<feature type="compositionally biased region" description="Basic and acidic residues" evidence="1">
    <location>
        <begin position="872"/>
        <end position="893"/>
    </location>
</feature>
<dbReference type="Proteomes" id="UP000244722">
    <property type="component" value="Unassembled WGS sequence"/>
</dbReference>
<organism evidence="2 3">
    <name type="scientific">Tuber borchii</name>
    <name type="common">White truffle</name>
    <dbReference type="NCBI Taxonomy" id="42251"/>
    <lineage>
        <taxon>Eukaryota</taxon>
        <taxon>Fungi</taxon>
        <taxon>Dikarya</taxon>
        <taxon>Ascomycota</taxon>
        <taxon>Pezizomycotina</taxon>
        <taxon>Pezizomycetes</taxon>
        <taxon>Pezizales</taxon>
        <taxon>Tuberaceae</taxon>
        <taxon>Tuber</taxon>
    </lineage>
</organism>
<dbReference type="EMBL" id="NESQ01000251">
    <property type="protein sequence ID" value="PUU75104.1"/>
    <property type="molecule type" value="Genomic_DNA"/>
</dbReference>
<name>A0A2T6ZI62_TUBBO</name>
<evidence type="ECO:0000256" key="1">
    <source>
        <dbReference type="SAM" id="MobiDB-lite"/>
    </source>
</evidence>
<feature type="region of interest" description="Disordered" evidence="1">
    <location>
        <begin position="746"/>
        <end position="920"/>
    </location>
</feature>
<feature type="region of interest" description="Disordered" evidence="1">
    <location>
        <begin position="315"/>
        <end position="378"/>
    </location>
</feature>
<evidence type="ECO:0000313" key="3">
    <source>
        <dbReference type="Proteomes" id="UP000244722"/>
    </source>
</evidence>
<feature type="region of interest" description="Disordered" evidence="1">
    <location>
        <begin position="429"/>
        <end position="463"/>
    </location>
</feature>
<sequence length="1033" mass="116016">MEVPRNNTLEAKASAVRQLYDARMTEITQNLQRAPADVRFCKTCVLINKWPVDVSGMSAQEYQTHVGGDLDEALGILRHNWDPRHMDLGFLDANIPAARTWFCSIDTRTKCHACGLGFDLVGVFDTSGEDTFPEEQKAAADEHRTFCPIREVSGWRTDVTQTYDVRDYWDRFVQATDRGDDIMPLVGEDNFDEFIHPRLSRERIAAAQRYFNRKVLATQVLLKHCPKCLRASSTSLMGKRMHERVCQLTRFDWVTLAEVQPFRTREGIDGREMVMSSNGLLERRFRTLASSEKARLERKYQRQLYTRLNMDNQSLTLLGDDDDSEDAPSDQEDPSGQDDRLIPRRRRPHRGPIDSDNSDDENDYGPDRDGGRIAVHRPMPTLEEYNNWHTTMAPTVLNDRNNNTEYIMSRFRVEIQEILDQITGPRPTIRPLLKQKAPPSPEIAPRTRTDLGTGETTTGQSRAGTLGTKMSALREADRERPIDPNPTPILQKRYDELEMSQAFISAATGTTLLNDPMSYYLRVLTLTLLRPAWDAQNERATKAARRGKTGKRGAPEVDHRTTLEIYIDFFTNGGLNTGVPRPIDLLEVLRYSDATIESNSSFFQVLFPIDSIPGHNTPPPPTPADTSSADLSGTIARNRGFAMSYMLGVRRVMRFWGFQYRGLSSTRRPLWRLAPDFVVANHGWTQRVNHNHQRVTHVIRSIRLVGAHRTARSVYRCMMRAIRERGFPVREQTRRLWRRQALGPLHMDPLANDFPSDDNFRTDSEPEEGEQAGGSGPGNPDGSSDDGSSDDSGGPPGGFGGADPLLVIEPGTSTPGNQPTPPKTQQAGNKRPGGFNDDGSRKRQRPQPAREAPLDPLVRSLRTDWDLLELLRSADRGNGRREARDSGSEEDSHYAGNTSSSEGFLDPHERDEDFLPSPSIPFFRKAAHPVAAPGRAPIKLGDRYESVDERGTESTTIGTGRRAVPVVQPQEAQQTVQRPSGRTPFETRPRPQRQNYLLPPTGAAGPPADPRRTREALRAALFKVTARAAEAVP</sequence>
<proteinExistence type="predicted"/>
<feature type="compositionally biased region" description="Acidic residues" evidence="1">
    <location>
        <begin position="319"/>
        <end position="336"/>
    </location>
</feature>
<dbReference type="OrthoDB" id="9030204at2759"/>
<accession>A0A2T6ZI62</accession>
<comment type="caution">
    <text evidence="2">The sequence shown here is derived from an EMBL/GenBank/DDBJ whole genome shotgun (WGS) entry which is preliminary data.</text>
</comment>
<feature type="compositionally biased region" description="Low complexity" evidence="1">
    <location>
        <begin position="963"/>
        <end position="977"/>
    </location>
</feature>
<reference evidence="2 3" key="1">
    <citation type="submission" date="2017-04" db="EMBL/GenBank/DDBJ databases">
        <title>Draft genome sequence of Tuber borchii Vittad., a whitish edible truffle.</title>
        <authorList>
            <consortium name="DOE Joint Genome Institute"/>
            <person name="Murat C."/>
            <person name="Kuo A."/>
            <person name="Barry K.W."/>
            <person name="Clum A."/>
            <person name="Dockter R.B."/>
            <person name="Fauchery L."/>
            <person name="Iotti M."/>
            <person name="Kohler A."/>
            <person name="Labutti K."/>
            <person name="Lindquist E.A."/>
            <person name="Lipzen A."/>
            <person name="Ohm R.A."/>
            <person name="Wang M."/>
            <person name="Grigoriev I.V."/>
            <person name="Zambonelli A."/>
            <person name="Martin F.M."/>
        </authorList>
    </citation>
    <scope>NUCLEOTIDE SEQUENCE [LARGE SCALE GENOMIC DNA]</scope>
    <source>
        <strain evidence="2 3">Tbo3840</strain>
    </source>
</reference>
<dbReference type="STRING" id="42251.A0A2T6ZI62"/>
<gene>
    <name evidence="2" type="ORF">B9Z19DRAFT_372136</name>
</gene>
<dbReference type="AlphaFoldDB" id="A0A2T6ZI62"/>
<feature type="compositionally biased region" description="Low complexity" evidence="1">
    <location>
        <begin position="450"/>
        <end position="459"/>
    </location>
</feature>
<feature type="compositionally biased region" description="Basic and acidic residues" evidence="1">
    <location>
        <begin position="940"/>
        <end position="952"/>
    </location>
</feature>